<protein>
    <submittedName>
        <fullName evidence="1">Uncharacterized protein</fullName>
    </submittedName>
</protein>
<keyword evidence="2" id="KW-1185">Reference proteome</keyword>
<evidence type="ECO:0000313" key="1">
    <source>
        <dbReference type="EMBL" id="AFA39903.1"/>
    </source>
</evidence>
<dbReference type="AlphaFoldDB" id="H6QAY0"/>
<organism evidence="1 2">
    <name type="scientific">Pyrobaculum oguniense (strain DSM 13380 / JCM 10595 / TE7)</name>
    <dbReference type="NCBI Taxonomy" id="698757"/>
    <lineage>
        <taxon>Archaea</taxon>
        <taxon>Thermoproteota</taxon>
        <taxon>Thermoprotei</taxon>
        <taxon>Thermoproteales</taxon>
        <taxon>Thermoproteaceae</taxon>
        <taxon>Pyrobaculum</taxon>
    </lineage>
</organism>
<gene>
    <name evidence="1" type="ordered locus">Pogu_1876</name>
</gene>
<evidence type="ECO:0000313" key="2">
    <source>
        <dbReference type="Proteomes" id="UP000009062"/>
    </source>
</evidence>
<dbReference type="EMBL" id="CP003316">
    <property type="protein sequence ID" value="AFA39903.1"/>
    <property type="molecule type" value="Genomic_DNA"/>
</dbReference>
<dbReference type="HOGENOM" id="CLU_129667_0_0_2"/>
<proteinExistence type="predicted"/>
<dbReference type="eggNOG" id="arCOG07696">
    <property type="taxonomic scope" value="Archaea"/>
</dbReference>
<name>H6QAY0_PYROT</name>
<sequence>MDGIEIRSRAMVSGVLYIEIDGVVVERQIDAVHYWGMQGGRPSLYVGVEAPDLGAYLKERSIWLNRWLGDVVKIRLDDRTAAFLAAFALFDQFNYIFEIGAGMVVRKVYRPDIPGGCIWADVGLPDFMWEAAYSAYHFKKFDARPEREKYALEVYEQLKKGV</sequence>
<reference evidence="1 2" key="1">
    <citation type="journal article" date="2012" name="Stand. Genomic Sci.">
        <title>Complete genome sequence of Pyrobaculum oguniense.</title>
        <authorList>
            <person name="Bernick D.L."/>
            <person name="Karplus K."/>
            <person name="Lui L.M."/>
            <person name="Coker J.K."/>
            <person name="Murphy J.N."/>
            <person name="Chan P.P."/>
            <person name="Cozen A.E."/>
            <person name="Lowe T.M."/>
        </authorList>
    </citation>
    <scope>NUCLEOTIDE SEQUENCE [LARGE SCALE GENOMIC DNA]</scope>
    <source>
        <strain evidence="1 2">TE7</strain>
    </source>
</reference>
<dbReference type="KEGG" id="pog:Pogu_1876"/>
<accession>H6QAY0</accession>
<dbReference type="Proteomes" id="UP000009062">
    <property type="component" value="Chromosome"/>
</dbReference>